<evidence type="ECO:0000256" key="1">
    <source>
        <dbReference type="SAM" id="Phobius"/>
    </source>
</evidence>
<dbReference type="EMBL" id="UINC01195236">
    <property type="protein sequence ID" value="SVE11701.1"/>
    <property type="molecule type" value="Genomic_DNA"/>
</dbReference>
<keyword evidence="1" id="KW-0472">Membrane</keyword>
<keyword evidence="1" id="KW-0812">Transmembrane</keyword>
<evidence type="ECO:0000313" key="2">
    <source>
        <dbReference type="EMBL" id="SVE11701.1"/>
    </source>
</evidence>
<accession>A0A383AVR8</accession>
<gene>
    <name evidence="2" type="ORF">METZ01_LOCUS464555</name>
</gene>
<reference evidence="2" key="1">
    <citation type="submission" date="2018-05" db="EMBL/GenBank/DDBJ databases">
        <authorList>
            <person name="Lanie J.A."/>
            <person name="Ng W.-L."/>
            <person name="Kazmierczak K.M."/>
            <person name="Andrzejewski T.M."/>
            <person name="Davidsen T.M."/>
            <person name="Wayne K.J."/>
            <person name="Tettelin H."/>
            <person name="Glass J.I."/>
            <person name="Rusch D."/>
            <person name="Podicherti R."/>
            <person name="Tsui H.-C.T."/>
            <person name="Winkler M.E."/>
        </authorList>
    </citation>
    <scope>NUCLEOTIDE SEQUENCE</scope>
</reference>
<proteinExistence type="predicted"/>
<name>A0A383AVR8_9ZZZZ</name>
<keyword evidence="1" id="KW-1133">Transmembrane helix</keyword>
<organism evidence="2">
    <name type="scientific">marine metagenome</name>
    <dbReference type="NCBI Taxonomy" id="408172"/>
    <lineage>
        <taxon>unclassified sequences</taxon>
        <taxon>metagenomes</taxon>
        <taxon>ecological metagenomes</taxon>
    </lineage>
</organism>
<evidence type="ECO:0008006" key="3">
    <source>
        <dbReference type="Google" id="ProtNLM"/>
    </source>
</evidence>
<protein>
    <recommendedName>
        <fullName evidence="3">Prepilin-type N-terminal cleavage/methylation domain-containing protein</fullName>
    </recommendedName>
</protein>
<sequence>MNSNGKIRAGFTLFEVLLAILLASGIMTSVMLLTIGLGDIWQGTTPVRNLEVHSRQVVDFLKRGFRRAIPVESDGTVYVFLDHSSGQTNTSGTLMLTWEVRESDGMLPWLAQPLPYVIYHLEVIEDVGLVLYWQSRLEVDFEEFVPRQTLLSRFVSDIEYHYYDPEREIWELEPEPRVNLERLHDIPHRIKVTFEAEEEEPLAYMINLPNSNG</sequence>
<feature type="non-terminal residue" evidence="2">
    <location>
        <position position="213"/>
    </location>
</feature>
<dbReference type="AlphaFoldDB" id="A0A383AVR8"/>
<feature type="transmembrane region" description="Helical" evidence="1">
    <location>
        <begin position="12"/>
        <end position="37"/>
    </location>
</feature>